<feature type="compositionally biased region" description="Low complexity" evidence="1">
    <location>
        <begin position="855"/>
        <end position="875"/>
    </location>
</feature>
<dbReference type="InterPro" id="IPR003169">
    <property type="entry name" value="GYF"/>
</dbReference>
<dbReference type="OrthoDB" id="6415790at2759"/>
<proteinExistence type="predicted"/>
<evidence type="ECO:0000259" key="2">
    <source>
        <dbReference type="PROSITE" id="PS50829"/>
    </source>
</evidence>
<dbReference type="STRING" id="1890683.A0A427YW84"/>
<dbReference type="EMBL" id="RSCD01000001">
    <property type="protein sequence ID" value="RSH95261.1"/>
    <property type="molecule type" value="Genomic_DNA"/>
</dbReference>
<evidence type="ECO:0000313" key="4">
    <source>
        <dbReference type="Proteomes" id="UP000279259"/>
    </source>
</evidence>
<name>A0A427YW84_9TREE</name>
<protein>
    <recommendedName>
        <fullName evidence="2">GYF domain-containing protein</fullName>
    </recommendedName>
</protein>
<feature type="compositionally biased region" description="Basic and acidic residues" evidence="1">
    <location>
        <begin position="276"/>
        <end position="285"/>
    </location>
</feature>
<dbReference type="SMART" id="SM00444">
    <property type="entry name" value="GYF"/>
    <property type="match status" value="1"/>
</dbReference>
<dbReference type="PROSITE" id="PS50829">
    <property type="entry name" value="GYF"/>
    <property type="match status" value="1"/>
</dbReference>
<feature type="region of interest" description="Disordered" evidence="1">
    <location>
        <begin position="591"/>
        <end position="642"/>
    </location>
</feature>
<feature type="compositionally biased region" description="Basic and acidic residues" evidence="1">
    <location>
        <begin position="818"/>
        <end position="833"/>
    </location>
</feature>
<gene>
    <name evidence="3" type="ORF">EHS25_000347</name>
</gene>
<sequence length="1126" mass="117012">MSIHFAPQWVKPIKPSGTSLTPTADHPPSVPTPLTKPLATPTSTSTSINSPFPALSGNANAAVNAAANPRGSPTTNTAPNPPLSYSRVTHTPLSPNFPTDNSYFPYTEANGVADPKLAFRYSREQMLGMWEEEKVRELPIDLVQMLEDGGVLVSKTVVKPIGLREQTEVEKKLLATTVHPPALNRRQPINPPGDTQPPNGAPRRPIGPPNPKDAGGRAGFGGFGRGEGGALGGTRFGTIGSGNAGAGAGAGAPGEGRTPGALGGGFGGVSRRLSARKADAAEPESRTAAPWRQTRTTSGSFEGVLGFGSAPGQPPQPPVEEAAPQTAPVGGWRDRFEPPREAEEESWGARAWKVEGVQEDKTLNIPASSLEISSDSIRATPSATPIPERDAAVETAAPSVAESEVISRQSSGPGQPREDLGAVQWFYRDPNSVEQGPFSGTTMHDWYSHSYFDDALPVRRASESSFHSLAELKAATGNAVQPFLSPLRPRALPPNLPIPAAFSSPNGHVAEALKNLNVSPAPGDQRVSPAPQYATYNAFSPNQFTPQPFVSPGFAQPQPWGMGAIGSPMGQPGFGFAARGPMMPNQPYSPVIGPPAPRDPFGPYGAPAAPWQTQTQTQQNVPVHPPSDQAWQAPGPQPPLELLQQAPVPMQPVQPQVQPEQHVVEEIAQELEPEPAPVEEAAEPESAVISEPEPGPEAEEVPVSEPEPETKAVPPPSVWGQKTTKTSAPSSRKNSILSPAPIAAQLPQTPSASKLPPAPASLPAKPLSARSGSVSESLPPKPVATPPAEKTPVSSKPAPWAVKDDTPRAVPTGPSLREIQEAEARQAEARKAALGEARAATSSPAPVALDDVPTSLSWGLPSSGSGKATTPVPTTTTPPAPAWGNGDAGPKKTLKQIQEEEEKRKAKVAQQANQVRAAVAPTAASKRGYADLAANAPPGAGWTTVGAKSATSPAVPGAAPRAPVPAKPAAIPSKPVVAPAPVATQIKPKTNGTPAEDVGPSVEFIRWTKSALAGLTVNGDDFIQMLLSFPVDPPASQKADVAEIIADSVYASSSTLDGRRFAQEFMTRRKADAARPNSGASVKGLAATAAGKVGGTSLADVVKIVPKPQSAESGFKVVKSKGKKKN</sequence>
<dbReference type="PANTHER" id="PTHR14445">
    <property type="entry name" value="GRB10 INTERACTING GYF PROTEIN"/>
    <property type="match status" value="1"/>
</dbReference>
<dbReference type="Proteomes" id="UP000279259">
    <property type="component" value="Unassembled WGS sequence"/>
</dbReference>
<feature type="region of interest" description="Disordered" evidence="1">
    <location>
        <begin position="398"/>
        <end position="417"/>
    </location>
</feature>
<reference evidence="3 4" key="1">
    <citation type="submission" date="2018-11" db="EMBL/GenBank/DDBJ databases">
        <title>Genome sequence of Saitozyma podzolica DSM 27192.</title>
        <authorList>
            <person name="Aliyu H."/>
            <person name="Gorte O."/>
            <person name="Ochsenreither K."/>
        </authorList>
    </citation>
    <scope>NUCLEOTIDE SEQUENCE [LARGE SCALE GENOMIC DNA]</scope>
    <source>
        <strain evidence="3 4">DSM 27192</strain>
    </source>
</reference>
<dbReference type="GO" id="GO:0005829">
    <property type="term" value="C:cytosol"/>
    <property type="evidence" value="ECO:0007669"/>
    <property type="project" value="TreeGrafter"/>
</dbReference>
<feature type="compositionally biased region" description="Low complexity" evidence="1">
    <location>
        <begin position="750"/>
        <end position="769"/>
    </location>
</feature>
<organism evidence="3 4">
    <name type="scientific">Saitozyma podzolica</name>
    <dbReference type="NCBI Taxonomy" id="1890683"/>
    <lineage>
        <taxon>Eukaryota</taxon>
        <taxon>Fungi</taxon>
        <taxon>Dikarya</taxon>
        <taxon>Basidiomycota</taxon>
        <taxon>Agaricomycotina</taxon>
        <taxon>Tremellomycetes</taxon>
        <taxon>Tremellales</taxon>
        <taxon>Trimorphomycetaceae</taxon>
        <taxon>Saitozyma</taxon>
    </lineage>
</organism>
<feature type="compositionally biased region" description="Low complexity" evidence="1">
    <location>
        <begin position="319"/>
        <end position="329"/>
    </location>
</feature>
<dbReference type="InterPro" id="IPR035445">
    <property type="entry name" value="GYF-like_dom_sf"/>
</dbReference>
<dbReference type="Gene3D" id="3.30.1490.40">
    <property type="match status" value="1"/>
</dbReference>
<feature type="compositionally biased region" description="Gly residues" evidence="1">
    <location>
        <begin position="216"/>
        <end position="254"/>
    </location>
</feature>
<feature type="compositionally biased region" description="Basic and acidic residues" evidence="1">
    <location>
        <begin position="332"/>
        <end position="341"/>
    </location>
</feature>
<feature type="compositionally biased region" description="Polar residues" evidence="1">
    <location>
        <begin position="720"/>
        <end position="737"/>
    </location>
</feature>
<accession>A0A427YW84</accession>
<feature type="region of interest" description="Disordered" evidence="1">
    <location>
        <begin position="1"/>
        <end position="53"/>
    </location>
</feature>
<dbReference type="SUPFAM" id="SSF55277">
    <property type="entry name" value="GYF domain"/>
    <property type="match status" value="1"/>
</dbReference>
<feature type="domain" description="GYF" evidence="2">
    <location>
        <begin position="422"/>
        <end position="470"/>
    </location>
</feature>
<keyword evidence="4" id="KW-1185">Reference proteome</keyword>
<feature type="region of interest" description="Disordered" evidence="1">
    <location>
        <begin position="944"/>
        <end position="967"/>
    </location>
</feature>
<dbReference type="AlphaFoldDB" id="A0A427YW84"/>
<dbReference type="InterPro" id="IPR051640">
    <property type="entry name" value="GRB10-interact_GYF"/>
</dbReference>
<evidence type="ECO:0000313" key="3">
    <source>
        <dbReference type="EMBL" id="RSH95261.1"/>
    </source>
</evidence>
<feature type="region of interest" description="Disordered" evidence="1">
    <location>
        <begin position="175"/>
        <end position="349"/>
    </location>
</feature>
<evidence type="ECO:0000256" key="1">
    <source>
        <dbReference type="SAM" id="MobiDB-lite"/>
    </source>
</evidence>
<dbReference type="Pfam" id="PF02213">
    <property type="entry name" value="GYF"/>
    <property type="match status" value="1"/>
</dbReference>
<feature type="region of interest" description="Disordered" evidence="1">
    <location>
        <begin position="670"/>
        <end position="892"/>
    </location>
</feature>
<comment type="caution">
    <text evidence="3">The sequence shown here is derived from an EMBL/GenBank/DDBJ whole genome shotgun (WGS) entry which is preliminary data.</text>
</comment>
<feature type="compositionally biased region" description="Low complexity" evidence="1">
    <location>
        <begin position="32"/>
        <end position="53"/>
    </location>
</feature>
<dbReference type="PANTHER" id="PTHR14445:SF36">
    <property type="entry name" value="FI03272P-RELATED"/>
    <property type="match status" value="1"/>
</dbReference>